<dbReference type="PROSITE" id="PS00028">
    <property type="entry name" value="ZINC_FINGER_C2H2_1"/>
    <property type="match status" value="2"/>
</dbReference>
<dbReference type="Pfam" id="PF00096">
    <property type="entry name" value="zf-C2H2"/>
    <property type="match status" value="2"/>
</dbReference>
<feature type="region of interest" description="Disordered" evidence="8">
    <location>
        <begin position="68"/>
        <end position="163"/>
    </location>
</feature>
<dbReference type="PROSITE" id="PS50157">
    <property type="entry name" value="ZINC_FINGER_C2H2_2"/>
    <property type="match status" value="2"/>
</dbReference>
<evidence type="ECO:0000256" key="8">
    <source>
        <dbReference type="SAM" id="MobiDB-lite"/>
    </source>
</evidence>
<evidence type="ECO:0000256" key="6">
    <source>
        <dbReference type="ARBA" id="ARBA00023242"/>
    </source>
</evidence>
<dbReference type="InterPro" id="IPR051059">
    <property type="entry name" value="VerF-like"/>
</dbReference>
<feature type="compositionally biased region" description="Acidic residues" evidence="8">
    <location>
        <begin position="90"/>
        <end position="99"/>
    </location>
</feature>
<evidence type="ECO:0000256" key="5">
    <source>
        <dbReference type="ARBA" id="ARBA00022833"/>
    </source>
</evidence>
<dbReference type="EMBL" id="JAUEPO010000004">
    <property type="protein sequence ID" value="KAK3324323.1"/>
    <property type="molecule type" value="Genomic_DNA"/>
</dbReference>
<feature type="domain" description="C2H2-type" evidence="9">
    <location>
        <begin position="19"/>
        <end position="46"/>
    </location>
</feature>
<comment type="subcellular location">
    <subcellularLocation>
        <location evidence="1">Nucleus</location>
    </subcellularLocation>
</comment>
<organism evidence="10 11">
    <name type="scientific">Cercophora scortea</name>
    <dbReference type="NCBI Taxonomy" id="314031"/>
    <lineage>
        <taxon>Eukaryota</taxon>
        <taxon>Fungi</taxon>
        <taxon>Dikarya</taxon>
        <taxon>Ascomycota</taxon>
        <taxon>Pezizomycotina</taxon>
        <taxon>Sordariomycetes</taxon>
        <taxon>Sordariomycetidae</taxon>
        <taxon>Sordariales</taxon>
        <taxon>Lasiosphaeriaceae</taxon>
        <taxon>Cercophora</taxon>
    </lineage>
</organism>
<evidence type="ECO:0000256" key="2">
    <source>
        <dbReference type="ARBA" id="ARBA00022723"/>
    </source>
</evidence>
<dbReference type="AlphaFoldDB" id="A0AAE0IG34"/>
<proteinExistence type="predicted"/>
<protein>
    <submittedName>
        <fullName evidence="10">Zinc finger protein ADR1</fullName>
    </submittedName>
</protein>
<evidence type="ECO:0000256" key="4">
    <source>
        <dbReference type="ARBA" id="ARBA00022771"/>
    </source>
</evidence>
<sequence>MPSSEMILDHIVVKAKRRFQCHRCQRIFVRLEHLQRHERTHTQERPFQCNQCDSRFTRRDLLMRHKRLSHNKGGERPQPRPGTSATAYLSDEEEEEEESLPTQRLSKQSETSISDHGRTHTVSHSNSSAFATSSIDPNSNHVGFRSGDFGYPESPSAALQTAVPEERNLSHALAPAHTGSVPSHHAANGVSQSLAGHFPPASLSTPMDIAGLAFSPLGSEFESLDGFAAFLESGTPSSYHFQSLVNNDAEQPMPFFSLDPYQLHVTAPMEASGPMANTTTVPDSSVTFDVAHGRQDTGREPTSFSRFGSRLPSPGALDGHTSTITPQVPNRDSNAHRINHQRTLSPESSRRQIFDVSTEDRDWILQSIADFFPIVPVDFQLPSRLSLARYMHAYIDGFHEHLPFLHIPTMTVAACAVELLLAMAAVGAQYCFEADKGVELFHAARAIATERIRIGDAAGGADLMQTSQALLILMAMATWARHKEIAREALALQSLLASIVRDDGLDTQLEPQRLQDDEDQEGQHEDPETSWAQWIRHESAIRTKFTVFCFFNLQSIVYDIPPLILNFELKMRLPCSAAEFKADTAARRQEAAMMMTGTAEHASEARRPSQFQDALRELFSDSSTSNSQWHSSLGNYILMHALLQHIFLVRQTARCRFTPLAPGSSDSELTADEAAPLERALRNWQLGWERDPESSLDPSDPSGPVAFNSTALLRLAYIRLSIDTGPSRALGTRDPVQIAKALQTTPAMVRRPRPGADPNHHASTVPVRALLHAAHTLSIPVKIGIRLVAKTQTFIWSIQHSLCSLECALMLSKWLEALSEPGAGAVTDDERRIMAIVTTMLAETEFAVPPHITGTESPDDHDPNPHEKAKHLNVGVLRVWATIFKGAQTWAIVDVIGTALDLYADMLEAKLPRRPSL</sequence>
<dbReference type="GO" id="GO:0008270">
    <property type="term" value="F:zinc ion binding"/>
    <property type="evidence" value="ECO:0007669"/>
    <property type="project" value="UniProtKB-KW"/>
</dbReference>
<dbReference type="Gene3D" id="3.30.160.60">
    <property type="entry name" value="Classic Zinc Finger"/>
    <property type="match status" value="2"/>
</dbReference>
<dbReference type="GO" id="GO:0005634">
    <property type="term" value="C:nucleus"/>
    <property type="evidence" value="ECO:0007669"/>
    <property type="project" value="UniProtKB-SubCell"/>
</dbReference>
<accession>A0AAE0IG34</accession>
<keyword evidence="11" id="KW-1185">Reference proteome</keyword>
<feature type="compositionally biased region" description="Low complexity" evidence="8">
    <location>
        <begin position="123"/>
        <end position="134"/>
    </location>
</feature>
<dbReference type="SMART" id="SM00355">
    <property type="entry name" value="ZnF_C2H2"/>
    <property type="match status" value="2"/>
</dbReference>
<dbReference type="InterPro" id="IPR007219">
    <property type="entry name" value="XnlR_reg_dom"/>
</dbReference>
<feature type="compositionally biased region" description="Polar residues" evidence="8">
    <location>
        <begin position="320"/>
        <end position="332"/>
    </location>
</feature>
<feature type="domain" description="C2H2-type" evidence="9">
    <location>
        <begin position="47"/>
        <end position="77"/>
    </location>
</feature>
<evidence type="ECO:0000259" key="9">
    <source>
        <dbReference type="PROSITE" id="PS50157"/>
    </source>
</evidence>
<dbReference type="InterPro" id="IPR013087">
    <property type="entry name" value="Znf_C2H2_type"/>
</dbReference>
<dbReference type="GO" id="GO:0000981">
    <property type="term" value="F:DNA-binding transcription factor activity, RNA polymerase II-specific"/>
    <property type="evidence" value="ECO:0007669"/>
    <property type="project" value="InterPro"/>
</dbReference>
<evidence type="ECO:0000313" key="11">
    <source>
        <dbReference type="Proteomes" id="UP001286456"/>
    </source>
</evidence>
<evidence type="ECO:0000256" key="3">
    <source>
        <dbReference type="ARBA" id="ARBA00022737"/>
    </source>
</evidence>
<evidence type="ECO:0000256" key="7">
    <source>
        <dbReference type="PROSITE-ProRule" id="PRU00042"/>
    </source>
</evidence>
<keyword evidence="3" id="KW-0677">Repeat</keyword>
<dbReference type="GO" id="GO:0000785">
    <property type="term" value="C:chromatin"/>
    <property type="evidence" value="ECO:0007669"/>
    <property type="project" value="TreeGrafter"/>
</dbReference>
<feature type="region of interest" description="Disordered" evidence="8">
    <location>
        <begin position="315"/>
        <end position="351"/>
    </location>
</feature>
<dbReference type="PANTHER" id="PTHR40626">
    <property type="entry name" value="MIP31509P"/>
    <property type="match status" value="1"/>
</dbReference>
<comment type="caution">
    <text evidence="10">The sequence shown here is derived from an EMBL/GenBank/DDBJ whole genome shotgun (WGS) entry which is preliminary data.</text>
</comment>
<dbReference type="SUPFAM" id="SSF57667">
    <property type="entry name" value="beta-beta-alpha zinc fingers"/>
    <property type="match status" value="1"/>
</dbReference>
<dbReference type="Proteomes" id="UP001286456">
    <property type="component" value="Unassembled WGS sequence"/>
</dbReference>
<name>A0AAE0IG34_9PEZI</name>
<reference evidence="10" key="1">
    <citation type="journal article" date="2023" name="Mol. Phylogenet. Evol.">
        <title>Genome-scale phylogeny and comparative genomics of the fungal order Sordariales.</title>
        <authorList>
            <person name="Hensen N."/>
            <person name="Bonometti L."/>
            <person name="Westerberg I."/>
            <person name="Brannstrom I.O."/>
            <person name="Guillou S."/>
            <person name="Cros-Aarteil S."/>
            <person name="Calhoun S."/>
            <person name="Haridas S."/>
            <person name="Kuo A."/>
            <person name="Mondo S."/>
            <person name="Pangilinan J."/>
            <person name="Riley R."/>
            <person name="LaButti K."/>
            <person name="Andreopoulos B."/>
            <person name="Lipzen A."/>
            <person name="Chen C."/>
            <person name="Yan M."/>
            <person name="Daum C."/>
            <person name="Ng V."/>
            <person name="Clum A."/>
            <person name="Steindorff A."/>
            <person name="Ohm R.A."/>
            <person name="Martin F."/>
            <person name="Silar P."/>
            <person name="Natvig D.O."/>
            <person name="Lalanne C."/>
            <person name="Gautier V."/>
            <person name="Ament-Velasquez S.L."/>
            <person name="Kruys A."/>
            <person name="Hutchinson M.I."/>
            <person name="Powell A.J."/>
            <person name="Barry K."/>
            <person name="Miller A.N."/>
            <person name="Grigoriev I.V."/>
            <person name="Debuchy R."/>
            <person name="Gladieux P."/>
            <person name="Hiltunen Thoren M."/>
            <person name="Johannesson H."/>
        </authorList>
    </citation>
    <scope>NUCLEOTIDE SEQUENCE</scope>
    <source>
        <strain evidence="10">SMH4131-1</strain>
    </source>
</reference>
<dbReference type="GO" id="GO:0000978">
    <property type="term" value="F:RNA polymerase II cis-regulatory region sequence-specific DNA binding"/>
    <property type="evidence" value="ECO:0007669"/>
    <property type="project" value="InterPro"/>
</dbReference>
<keyword evidence="6" id="KW-0539">Nucleus</keyword>
<evidence type="ECO:0000256" key="1">
    <source>
        <dbReference type="ARBA" id="ARBA00004123"/>
    </source>
</evidence>
<dbReference type="FunFam" id="3.30.160.60:FF:000100">
    <property type="entry name" value="Zinc finger 45-like"/>
    <property type="match status" value="1"/>
</dbReference>
<gene>
    <name evidence="10" type="ORF">B0T19DRAFT_228248</name>
</gene>
<keyword evidence="5" id="KW-0862">Zinc</keyword>
<keyword evidence="2" id="KW-0479">Metal-binding</keyword>
<feature type="compositionally biased region" description="Polar residues" evidence="8">
    <location>
        <begin position="100"/>
        <end position="112"/>
    </location>
</feature>
<dbReference type="GO" id="GO:0006351">
    <property type="term" value="P:DNA-templated transcription"/>
    <property type="evidence" value="ECO:0007669"/>
    <property type="project" value="InterPro"/>
</dbReference>
<keyword evidence="4 7" id="KW-0863">Zinc-finger</keyword>
<dbReference type="PANTHER" id="PTHR40626:SF10">
    <property type="entry name" value="C2H2-TYPE DOMAIN-CONTAINING PROTEIN"/>
    <property type="match status" value="1"/>
</dbReference>
<reference evidence="10" key="2">
    <citation type="submission" date="2023-06" db="EMBL/GenBank/DDBJ databases">
        <authorList>
            <consortium name="Lawrence Berkeley National Laboratory"/>
            <person name="Haridas S."/>
            <person name="Hensen N."/>
            <person name="Bonometti L."/>
            <person name="Westerberg I."/>
            <person name="Brannstrom I.O."/>
            <person name="Guillou S."/>
            <person name="Cros-Aarteil S."/>
            <person name="Calhoun S."/>
            <person name="Kuo A."/>
            <person name="Mondo S."/>
            <person name="Pangilinan J."/>
            <person name="Riley R."/>
            <person name="Labutti K."/>
            <person name="Andreopoulos B."/>
            <person name="Lipzen A."/>
            <person name="Chen C."/>
            <person name="Yanf M."/>
            <person name="Daum C."/>
            <person name="Ng V."/>
            <person name="Clum A."/>
            <person name="Steindorff A."/>
            <person name="Ohm R."/>
            <person name="Martin F."/>
            <person name="Silar P."/>
            <person name="Natvig D."/>
            <person name="Lalanne C."/>
            <person name="Gautier V."/>
            <person name="Ament-Velasquez S.L."/>
            <person name="Kruys A."/>
            <person name="Hutchinson M.I."/>
            <person name="Powell A.J."/>
            <person name="Barry K."/>
            <person name="Miller A.N."/>
            <person name="Grigoriev I.V."/>
            <person name="Debuchy R."/>
            <person name="Gladieux P."/>
            <person name="Thoren M.H."/>
            <person name="Johannesson H."/>
        </authorList>
    </citation>
    <scope>NUCLEOTIDE SEQUENCE</scope>
    <source>
        <strain evidence="10">SMH4131-1</strain>
    </source>
</reference>
<dbReference type="CDD" id="cd12148">
    <property type="entry name" value="fungal_TF_MHR"/>
    <property type="match status" value="1"/>
</dbReference>
<evidence type="ECO:0000313" key="10">
    <source>
        <dbReference type="EMBL" id="KAK3324323.1"/>
    </source>
</evidence>
<dbReference type="Pfam" id="PF04082">
    <property type="entry name" value="Fungal_trans"/>
    <property type="match status" value="1"/>
</dbReference>
<dbReference type="InterPro" id="IPR036236">
    <property type="entry name" value="Znf_C2H2_sf"/>
</dbReference>